<feature type="transmembrane region" description="Helical" evidence="1">
    <location>
        <begin position="133"/>
        <end position="156"/>
    </location>
</feature>
<accession>A0ABS8IJZ1</accession>
<reference evidence="2 3" key="1">
    <citation type="journal article" date="2021" name="Microorganisms">
        <title>Genome Evolution of Filamentous Cyanobacterium Nostoc Species: From Facultative Symbiosis to Free Living.</title>
        <authorList>
            <person name="Huo D."/>
            <person name="Li H."/>
            <person name="Cai F."/>
            <person name="Guo X."/>
            <person name="Qiao Z."/>
            <person name="Wang W."/>
            <person name="Yu G."/>
            <person name="Li R."/>
        </authorList>
    </citation>
    <scope>NUCLEOTIDE SEQUENCE [LARGE SCALE GENOMIC DNA]</scope>
    <source>
        <strain evidence="2 3">CHAB 5714</strain>
    </source>
</reference>
<evidence type="ECO:0000313" key="2">
    <source>
        <dbReference type="EMBL" id="MCC5604093.1"/>
    </source>
</evidence>
<protein>
    <submittedName>
        <fullName evidence="2">Uncharacterized protein</fullName>
    </submittedName>
</protein>
<organism evidence="2 3">
    <name type="scientific">Nostoc favosum CHAB5714</name>
    <dbReference type="NCBI Taxonomy" id="2780399"/>
    <lineage>
        <taxon>Bacteria</taxon>
        <taxon>Bacillati</taxon>
        <taxon>Cyanobacteriota</taxon>
        <taxon>Cyanophyceae</taxon>
        <taxon>Nostocales</taxon>
        <taxon>Nostocaceae</taxon>
        <taxon>Nostoc</taxon>
        <taxon>Nostoc favosum</taxon>
    </lineage>
</organism>
<feature type="transmembrane region" description="Helical" evidence="1">
    <location>
        <begin position="36"/>
        <end position="56"/>
    </location>
</feature>
<keyword evidence="1" id="KW-0472">Membrane</keyword>
<feature type="transmembrane region" description="Helical" evidence="1">
    <location>
        <begin position="76"/>
        <end position="100"/>
    </location>
</feature>
<evidence type="ECO:0000313" key="3">
    <source>
        <dbReference type="Proteomes" id="UP001199525"/>
    </source>
</evidence>
<dbReference type="Proteomes" id="UP001199525">
    <property type="component" value="Unassembled WGS sequence"/>
</dbReference>
<name>A0ABS8IJZ1_9NOSO</name>
<proteinExistence type="predicted"/>
<gene>
    <name evidence="2" type="ORF">LC586_34230</name>
</gene>
<keyword evidence="1" id="KW-0812">Transmembrane</keyword>
<dbReference type="EMBL" id="JAIVFQ010000107">
    <property type="protein sequence ID" value="MCC5604093.1"/>
    <property type="molecule type" value="Genomic_DNA"/>
</dbReference>
<evidence type="ECO:0000256" key="1">
    <source>
        <dbReference type="SAM" id="Phobius"/>
    </source>
</evidence>
<keyword evidence="1" id="KW-1133">Transmembrane helix</keyword>
<sequence>MSKNMPENFIKEEVERLYDRIRAKIEHEDNLVNQRIMWMITLQGLLFIAYGFSLSAEATSLSVSSSDKMSFISTLTILRQAMVALGVGSSFATLLGVIAAHRAIRDDEHTLRRGQDNSKSDLKTFPNPIGRRVTNIIGMICGLAFPFLGGVVWMWIGRLLPNPLIVVIALVLIFVMGIVIWPFIDFK</sequence>
<comment type="caution">
    <text evidence="2">The sequence shown here is derived from an EMBL/GenBank/DDBJ whole genome shotgun (WGS) entry which is preliminary data.</text>
</comment>
<keyword evidence="3" id="KW-1185">Reference proteome</keyword>
<feature type="transmembrane region" description="Helical" evidence="1">
    <location>
        <begin position="162"/>
        <end position="184"/>
    </location>
</feature>